<dbReference type="InterPro" id="IPR005616">
    <property type="entry name" value="CcmH/CycL/Ccl2/NrfF_N"/>
</dbReference>
<dbReference type="EMBL" id="MLJW01000028">
    <property type="protein sequence ID" value="OIR09077.1"/>
    <property type="molecule type" value="Genomic_DNA"/>
</dbReference>
<evidence type="ECO:0000256" key="3">
    <source>
        <dbReference type="ARBA" id="ARBA00022723"/>
    </source>
</evidence>
<sequence length="168" mass="18221">MRKPALMLAALIGLYGLQILPALAVRPDEMLTDPKLEARARSIGKQLRCLVCQNESIDDSDADLAHDLRLLVRQRLLAGDSDAQVKQYLVDRYGDYVLLKPPFNADTLVLWLGPAGFFLLAVGGAVLFYRGRRGTGTGTGAEAAPVLSEDEIKRAKALLETDGEGDKA</sequence>
<keyword evidence="4" id="KW-0732">Signal</keyword>
<evidence type="ECO:0000259" key="8">
    <source>
        <dbReference type="Pfam" id="PF03918"/>
    </source>
</evidence>
<keyword evidence="3" id="KW-0479">Metal-binding</keyword>
<gene>
    <name evidence="9" type="primary">ccmH_4</name>
    <name evidence="9" type="ORF">GALL_86840</name>
</gene>
<keyword evidence="7" id="KW-1133">Transmembrane helix</keyword>
<keyword evidence="5" id="KW-0201">Cytochrome c-type biogenesis</keyword>
<dbReference type="GO" id="GO:0017004">
    <property type="term" value="P:cytochrome complex assembly"/>
    <property type="evidence" value="ECO:0007669"/>
    <property type="project" value="UniProtKB-KW"/>
</dbReference>
<organism evidence="9">
    <name type="scientific">mine drainage metagenome</name>
    <dbReference type="NCBI Taxonomy" id="410659"/>
    <lineage>
        <taxon>unclassified sequences</taxon>
        <taxon>metagenomes</taxon>
        <taxon>ecological metagenomes</taxon>
    </lineage>
</organism>
<keyword evidence="2" id="KW-0349">Heme</keyword>
<keyword evidence="6" id="KW-0408">Iron</keyword>
<protein>
    <submittedName>
        <fullName evidence="9">Cytochrome c-type biogenesis protein CcmH</fullName>
    </submittedName>
</protein>
<keyword evidence="7" id="KW-0812">Transmembrane</keyword>
<proteinExistence type="inferred from homology"/>
<dbReference type="GO" id="GO:0005886">
    <property type="term" value="C:plasma membrane"/>
    <property type="evidence" value="ECO:0007669"/>
    <property type="project" value="TreeGrafter"/>
</dbReference>
<evidence type="ECO:0000313" key="9">
    <source>
        <dbReference type="EMBL" id="OIR09077.1"/>
    </source>
</evidence>
<evidence type="ECO:0000256" key="5">
    <source>
        <dbReference type="ARBA" id="ARBA00022748"/>
    </source>
</evidence>
<comment type="similarity">
    <text evidence="1">Belongs to the CcmH/CycL/Ccl2/NrfF family.</text>
</comment>
<dbReference type="PANTHER" id="PTHR47870:SF1">
    <property type="entry name" value="CYTOCHROME C-TYPE BIOGENESIS PROTEIN CCMH"/>
    <property type="match status" value="1"/>
</dbReference>
<evidence type="ECO:0000256" key="4">
    <source>
        <dbReference type="ARBA" id="ARBA00022729"/>
    </source>
</evidence>
<evidence type="ECO:0000256" key="1">
    <source>
        <dbReference type="ARBA" id="ARBA00010342"/>
    </source>
</evidence>
<dbReference type="CDD" id="cd16378">
    <property type="entry name" value="CcmH_N"/>
    <property type="match status" value="1"/>
</dbReference>
<dbReference type="Pfam" id="PF03918">
    <property type="entry name" value="CcmH"/>
    <property type="match status" value="1"/>
</dbReference>
<feature type="domain" description="CcmH/CycL/Ccl2/NrfF N-terminal" evidence="8">
    <location>
        <begin position="18"/>
        <end position="159"/>
    </location>
</feature>
<evidence type="ECO:0000256" key="6">
    <source>
        <dbReference type="ARBA" id="ARBA00023004"/>
    </source>
</evidence>
<comment type="caution">
    <text evidence="9">The sequence shown here is derived from an EMBL/GenBank/DDBJ whole genome shotgun (WGS) entry which is preliminary data.</text>
</comment>
<dbReference type="GO" id="GO:0046872">
    <property type="term" value="F:metal ion binding"/>
    <property type="evidence" value="ECO:0007669"/>
    <property type="project" value="UniProtKB-KW"/>
</dbReference>
<dbReference type="PANTHER" id="PTHR47870">
    <property type="entry name" value="CYTOCHROME C-TYPE BIOGENESIS PROTEIN CCMH"/>
    <property type="match status" value="1"/>
</dbReference>
<feature type="transmembrane region" description="Helical" evidence="7">
    <location>
        <begin position="108"/>
        <end position="129"/>
    </location>
</feature>
<dbReference type="AlphaFoldDB" id="A0A1J5SYK1"/>
<keyword evidence="7" id="KW-0472">Membrane</keyword>
<name>A0A1J5SYK1_9ZZZZ</name>
<dbReference type="InterPro" id="IPR051263">
    <property type="entry name" value="C-type_cytochrome_biogenesis"/>
</dbReference>
<dbReference type="Gene3D" id="1.10.8.640">
    <property type="entry name" value="Cytochrome C biogenesis protein"/>
    <property type="match status" value="1"/>
</dbReference>
<accession>A0A1J5SYK1</accession>
<dbReference type="InterPro" id="IPR038297">
    <property type="entry name" value="CcmH/CycL/NrfF/Ccl2_sf"/>
</dbReference>
<evidence type="ECO:0000256" key="2">
    <source>
        <dbReference type="ARBA" id="ARBA00022617"/>
    </source>
</evidence>
<reference evidence="9" key="1">
    <citation type="submission" date="2016-10" db="EMBL/GenBank/DDBJ databases">
        <title>Sequence of Gallionella enrichment culture.</title>
        <authorList>
            <person name="Poehlein A."/>
            <person name="Muehling M."/>
            <person name="Daniel R."/>
        </authorList>
    </citation>
    <scope>NUCLEOTIDE SEQUENCE</scope>
</reference>
<evidence type="ECO:0000256" key="7">
    <source>
        <dbReference type="SAM" id="Phobius"/>
    </source>
</evidence>